<dbReference type="KEGG" id="aer:AERYTH_02940"/>
<sequence>MGGSVVDVGDVTTVRLVVLAWGRSRSVDARFGGRRRSARARMSVERRRQETAVKPFKDLTQAGLVARAFMVFPLAAVGIGLLGYGDTHGIVWMLPVGGVLFAIAFVVIGLCAFHGFNGPLSFGRPMPPRRDGTRGTPEEDDAEREEIRERLRQTQRRGLTVFPLALAGVVLGILGEELPNETMSTLAPYVFGAGFVLLAAATLSGMIPLMRHLWRR</sequence>
<organism evidence="3 4">
    <name type="scientific">Aeromicrobium erythreum</name>
    <dbReference type="NCBI Taxonomy" id="2041"/>
    <lineage>
        <taxon>Bacteria</taxon>
        <taxon>Bacillati</taxon>
        <taxon>Actinomycetota</taxon>
        <taxon>Actinomycetes</taxon>
        <taxon>Propionibacteriales</taxon>
        <taxon>Nocardioidaceae</taxon>
        <taxon>Aeromicrobium</taxon>
    </lineage>
</organism>
<proteinExistence type="predicted"/>
<feature type="transmembrane region" description="Helical" evidence="2">
    <location>
        <begin position="186"/>
        <end position="210"/>
    </location>
</feature>
<dbReference type="PATRIC" id="fig|2041.4.peg.619"/>
<feature type="region of interest" description="Disordered" evidence="1">
    <location>
        <begin position="124"/>
        <end position="145"/>
    </location>
</feature>
<accession>A0A0U4BEC3</accession>
<feature type="transmembrane region" description="Helical" evidence="2">
    <location>
        <begin position="158"/>
        <end position="174"/>
    </location>
</feature>
<keyword evidence="2" id="KW-0812">Transmembrane</keyword>
<evidence type="ECO:0000313" key="3">
    <source>
        <dbReference type="EMBL" id="ALX03729.1"/>
    </source>
</evidence>
<evidence type="ECO:0000256" key="1">
    <source>
        <dbReference type="SAM" id="MobiDB-lite"/>
    </source>
</evidence>
<keyword evidence="2" id="KW-0472">Membrane</keyword>
<gene>
    <name evidence="3" type="ORF">AERYTH_02940</name>
</gene>
<feature type="transmembrane region" description="Helical" evidence="2">
    <location>
        <begin position="64"/>
        <end position="84"/>
    </location>
</feature>
<dbReference type="AlphaFoldDB" id="A0A0U4BEC3"/>
<keyword evidence="2" id="KW-1133">Transmembrane helix</keyword>
<dbReference type="EMBL" id="CP011502">
    <property type="protein sequence ID" value="ALX03729.1"/>
    <property type="molecule type" value="Genomic_DNA"/>
</dbReference>
<feature type="compositionally biased region" description="Basic and acidic residues" evidence="1">
    <location>
        <begin position="128"/>
        <end position="137"/>
    </location>
</feature>
<evidence type="ECO:0000256" key="2">
    <source>
        <dbReference type="SAM" id="Phobius"/>
    </source>
</evidence>
<reference evidence="3 4" key="1">
    <citation type="journal article" date="1991" name="Int. J. Syst. Bacteriol.">
        <title>Description of the erythromycin-producing bacterium Arthrobacter sp. strain NRRL B-3381 as Aeromicrobium erythreum gen. nov., sp. nov.</title>
        <authorList>
            <person name="Miller E.S."/>
            <person name="Woese C.R."/>
            <person name="Brenner S."/>
        </authorList>
    </citation>
    <scope>NUCLEOTIDE SEQUENCE [LARGE SCALE GENOMIC DNA]</scope>
    <source>
        <strain evidence="3 4">AR18</strain>
    </source>
</reference>
<keyword evidence="4" id="KW-1185">Reference proteome</keyword>
<name>A0A0U4BEC3_9ACTN</name>
<protein>
    <submittedName>
        <fullName evidence="3">Uncharacterized protein</fullName>
    </submittedName>
</protein>
<evidence type="ECO:0000313" key="4">
    <source>
        <dbReference type="Proteomes" id="UP000067689"/>
    </source>
</evidence>
<feature type="transmembrane region" description="Helical" evidence="2">
    <location>
        <begin position="90"/>
        <end position="116"/>
    </location>
</feature>
<dbReference type="Proteomes" id="UP000067689">
    <property type="component" value="Chromosome"/>
</dbReference>